<dbReference type="PANTHER" id="PTHR35186">
    <property type="entry name" value="ANK_REP_REGION DOMAIN-CONTAINING PROTEIN"/>
    <property type="match status" value="1"/>
</dbReference>
<accession>A0AA39R0S8</accession>
<name>A0AA39R0S8_9LECA</name>
<dbReference type="EMBL" id="JAFEKC020000011">
    <property type="protein sequence ID" value="KAK0511966.1"/>
    <property type="molecule type" value="Genomic_DNA"/>
</dbReference>
<evidence type="ECO:0000259" key="2">
    <source>
        <dbReference type="Pfam" id="PF24476"/>
    </source>
</evidence>
<feature type="region of interest" description="Disordered" evidence="1">
    <location>
        <begin position="143"/>
        <end position="181"/>
    </location>
</feature>
<keyword evidence="4" id="KW-1185">Reference proteome</keyword>
<sequence>MKRIAFTLNHKRRDKLMGQLEKHNSEIQNLLGNSERLEPMRKKHKSPITTYFHQIRSQAQSLHAALTRAWQCGESSAHSAKLLLENRVTYHENGGPDITDPTTIKFNVFFGHEWEEWTDTSSLLSSPSDWCVAEIRMADPDDSFDRRASLSTEAGSRPSLLEASSKYQSNTSSRGSATSEADVRRVSFLENNAKDISVSLDDDATEIIDLCSVLQNRSSCQSLLGYLKDPAERRHSLSLVERSDLSFSEMQRVLSLDGLLGTKEDASGRPNLPRRTRLAIAVILANSMLQLHTGPWLCETWGKRDIYFLQGRDGIIHTEHPFLVCHFRSGNQALTTGSEVVRIVRSASRASSSSLLSLGILILELWFNQKIESQPFRSRFQGPDGRDNEYTDFNTAQKWQEQAMEEASFDLHNPTRRCIYCAFGAISQDLEDDELRRAVYSEVVQPLEKLLGRFDIKTS</sequence>
<dbReference type="PANTHER" id="PTHR35186:SF4">
    <property type="entry name" value="PRION-INHIBITION AND PROPAGATION HELO DOMAIN-CONTAINING PROTEIN"/>
    <property type="match status" value="1"/>
</dbReference>
<comment type="caution">
    <text evidence="3">The sequence shown here is derived from an EMBL/GenBank/DDBJ whole genome shotgun (WGS) entry which is preliminary data.</text>
</comment>
<gene>
    <name evidence="3" type="ORF">JMJ35_005094</name>
</gene>
<protein>
    <recommendedName>
        <fullName evidence="2">DUF7580 domain-containing protein</fullName>
    </recommendedName>
</protein>
<dbReference type="InterPro" id="IPR056002">
    <property type="entry name" value="DUF7580"/>
</dbReference>
<dbReference type="Pfam" id="PF24476">
    <property type="entry name" value="DUF7580"/>
    <property type="match status" value="1"/>
</dbReference>
<reference evidence="3" key="1">
    <citation type="submission" date="2023-03" db="EMBL/GenBank/DDBJ databases">
        <title>Complete genome of Cladonia borealis.</title>
        <authorList>
            <person name="Park H."/>
        </authorList>
    </citation>
    <scope>NUCLEOTIDE SEQUENCE</scope>
    <source>
        <strain evidence="3">ANT050790</strain>
    </source>
</reference>
<feature type="domain" description="DUF7580" evidence="2">
    <location>
        <begin position="203"/>
        <end position="452"/>
    </location>
</feature>
<organism evidence="3 4">
    <name type="scientific">Cladonia borealis</name>
    <dbReference type="NCBI Taxonomy" id="184061"/>
    <lineage>
        <taxon>Eukaryota</taxon>
        <taxon>Fungi</taxon>
        <taxon>Dikarya</taxon>
        <taxon>Ascomycota</taxon>
        <taxon>Pezizomycotina</taxon>
        <taxon>Lecanoromycetes</taxon>
        <taxon>OSLEUM clade</taxon>
        <taxon>Lecanoromycetidae</taxon>
        <taxon>Lecanorales</taxon>
        <taxon>Lecanorineae</taxon>
        <taxon>Cladoniaceae</taxon>
        <taxon>Cladonia</taxon>
    </lineage>
</organism>
<evidence type="ECO:0000313" key="4">
    <source>
        <dbReference type="Proteomes" id="UP001166286"/>
    </source>
</evidence>
<proteinExistence type="predicted"/>
<dbReference type="AlphaFoldDB" id="A0AA39R0S8"/>
<evidence type="ECO:0000256" key="1">
    <source>
        <dbReference type="SAM" id="MobiDB-lite"/>
    </source>
</evidence>
<feature type="compositionally biased region" description="Polar residues" evidence="1">
    <location>
        <begin position="165"/>
        <end position="179"/>
    </location>
</feature>
<evidence type="ECO:0000313" key="3">
    <source>
        <dbReference type="EMBL" id="KAK0511966.1"/>
    </source>
</evidence>
<dbReference type="Proteomes" id="UP001166286">
    <property type="component" value="Unassembled WGS sequence"/>
</dbReference>